<evidence type="ECO:0000256" key="1">
    <source>
        <dbReference type="SAM" id="MobiDB-lite"/>
    </source>
</evidence>
<reference evidence="3 7" key="1">
    <citation type="journal article" date="2011" name="Proc. Natl. Acad. Sci. U.S.A.">
        <title>Mimivirus shows dramatic genome reduction after intraamoebal culture.</title>
        <authorList>
            <person name="Boyer M."/>
            <person name="Azza S."/>
            <person name="Barrassi L."/>
            <person name="Klose T."/>
            <person name="Campocasso A."/>
            <person name="Pagnier I."/>
            <person name="Fournous G."/>
            <person name="Borg A."/>
            <person name="Robert C."/>
            <person name="Zhang X."/>
            <person name="Desnues C."/>
            <person name="Henrissat B."/>
            <person name="Rossmann M.G."/>
            <person name="La Scola B."/>
            <person name="Raoult D."/>
        </authorList>
    </citation>
    <scope>NUCLEOTIDE SEQUENCE [LARGE SCALE GENOMIC DNA]</scope>
    <source>
        <strain evidence="3">M4</strain>
    </source>
</reference>
<feature type="region of interest" description="Disordered" evidence="1">
    <location>
        <begin position="291"/>
        <end position="314"/>
    </location>
</feature>
<feature type="compositionally biased region" description="Low complexity" evidence="1">
    <location>
        <begin position="299"/>
        <end position="308"/>
    </location>
</feature>
<evidence type="ECO:0000313" key="4">
    <source>
        <dbReference type="EMBL" id="AKI78963.1"/>
    </source>
</evidence>
<proteinExistence type="predicted"/>
<evidence type="ECO:0000313" key="9">
    <source>
        <dbReference type="Proteomes" id="UP000274448"/>
    </source>
</evidence>
<dbReference type="GeneID" id="9924810"/>
<reference evidence="8 9" key="3">
    <citation type="submission" date="2014-10" db="EMBL/GenBank/DDBJ databases">
        <title>Pan-genome analysis of Brazilian lineage A amoebal mimiviruses.</title>
        <authorList>
            <person name="Assis F.L."/>
            <person name="Abrahao J.S."/>
            <person name="Kroon E.G."/>
            <person name="Dornas F.P."/>
            <person name="Andrade K.R."/>
            <person name="Borato P.V.M."/>
            <person name="Pilotto M.R."/>
            <person name="Benamar S."/>
            <person name="LaScola B."/>
            <person name="Colson P."/>
        </authorList>
    </citation>
    <scope>NUCLEOTIDE SEQUENCE [LARGE SCALE GENOMIC DNA]</scope>
    <source>
        <strain evidence="5 9">Amazonia</strain>
        <strain evidence="4 8">Oyster</strain>
    </source>
</reference>
<organism evidence="2 6">
    <name type="scientific">Acanthamoeba polyphaga mimivirus</name>
    <name type="common">APMV</name>
    <dbReference type="NCBI Taxonomy" id="212035"/>
    <lineage>
        <taxon>Viruses</taxon>
        <taxon>Varidnaviria</taxon>
        <taxon>Bamfordvirae</taxon>
        <taxon>Nucleocytoviricota</taxon>
        <taxon>Megaviricetes</taxon>
        <taxon>Imitervirales</taxon>
        <taxon>Mimiviridae</taxon>
        <taxon>Megamimivirinae</taxon>
        <taxon>Mimivirus</taxon>
        <taxon>Mimivirus bradfordmassiliense</taxon>
    </lineage>
</organism>
<evidence type="ECO:0000313" key="8">
    <source>
        <dbReference type="Proteomes" id="UP000241474"/>
    </source>
</evidence>
<dbReference type="EMBL" id="HQ336222">
    <property type="protein sequence ID" value="ADO18505.1"/>
    <property type="molecule type" value="Genomic_DNA"/>
</dbReference>
<protein>
    <submittedName>
        <fullName evidence="3">Uncharacterized protein R203</fullName>
    </submittedName>
</protein>
<dbReference type="KEGG" id="vg:9924810"/>
<organismHost>
    <name type="scientific">Acanthamoeba polyphaga</name>
    <name type="common">Amoeba</name>
    <dbReference type="NCBI Taxonomy" id="5757"/>
</organismHost>
<evidence type="ECO:0000313" key="7">
    <source>
        <dbReference type="Proteomes" id="UP000240552"/>
    </source>
</evidence>
<accession>E3VZ40</accession>
<evidence type="ECO:0000313" key="5">
    <source>
        <dbReference type="EMBL" id="AKI80861.1"/>
    </source>
</evidence>
<dbReference type="Proteomes" id="UP000241474">
    <property type="component" value="Segment"/>
</dbReference>
<dbReference type="Proteomes" id="UP000240552">
    <property type="component" value="Segment"/>
</dbReference>
<evidence type="ECO:0000313" key="6">
    <source>
        <dbReference type="Proteomes" id="UP000201519"/>
    </source>
</evidence>
<gene>
    <name evidence="2" type="primary">R203</name>
    <name evidence="3" type="ORF">MIMI_R203</name>
</gene>
<reference evidence="2 6" key="2">
    <citation type="journal article" date="2011" name="Virol. J.">
        <title>Breaking the 1000-gene barrier for Mimivirus using ultra-deep genome and transcriptome sequencing.</title>
        <authorList>
            <person name="Legendre M."/>
            <person name="Santini S."/>
            <person name="Rico A."/>
            <person name="Abergel C."/>
            <person name="Claverie J.M."/>
        </authorList>
    </citation>
    <scope>NUCLEOTIDE SEQUENCE [LARGE SCALE GENOMIC DNA]</scope>
</reference>
<sequence length="337" mass="38944">MDSHIHNDTDDWFNDLDQKSIQVISNKLIPEESNSSDEEISLENINSRSNFIDDNDKIEHIFIEDILKKDVVNLSSNELLQYQCSVAYFIQVLFEGLNDSNELIANKSNFNIKTTSDKMNSMVEYLEWISGVSEILAKRIGQQIYQFIPDRNNTITRSSYNFCPASTQCKKFYSKNENPTCKSHHFVHSLLKYDVDSVIYYLKHNNKNGSFNTDELNNLHLSIKTICFVTRHMAREISYIENITKNNSEQFHRNNPADLTKKKSTNVSGKKSWDSVSTIRTHKATKTFPQNKTRQCSNTKTTTKSTMTPINNGFKESPNQILKIKNGVNRYSILSEY</sequence>
<dbReference type="OrthoDB" id="14359at10239"/>
<dbReference type="Proteomes" id="UP000201519">
    <property type="component" value="Segment"/>
</dbReference>
<dbReference type="EMBL" id="JN036606">
    <property type="protein sequence ID" value="AEJ34439.1"/>
    <property type="molecule type" value="Genomic_DNA"/>
</dbReference>
<evidence type="ECO:0000313" key="3">
    <source>
        <dbReference type="EMBL" id="AEJ34439.1"/>
    </source>
</evidence>
<accession>A0A0G2Y027</accession>
<name>A0A0G2Y027_MIMIV</name>
<dbReference type="EMBL" id="KM982401">
    <property type="protein sequence ID" value="AKI78963.1"/>
    <property type="molecule type" value="Genomic_DNA"/>
</dbReference>
<dbReference type="Proteomes" id="UP000274448">
    <property type="component" value="Segment"/>
</dbReference>
<dbReference type="RefSeq" id="YP_003986699.1">
    <property type="nucleotide sequence ID" value="NC_014649.1"/>
</dbReference>
<keyword evidence="6" id="KW-1185">Reference proteome</keyword>
<evidence type="ECO:0000313" key="2">
    <source>
        <dbReference type="EMBL" id="ADO18505.1"/>
    </source>
</evidence>
<dbReference type="EMBL" id="KM982403">
    <property type="protein sequence ID" value="AKI80861.1"/>
    <property type="molecule type" value="Genomic_DNA"/>
</dbReference>